<reference evidence="1" key="1">
    <citation type="submission" date="2020-05" db="EMBL/GenBank/DDBJ databases">
        <authorList>
            <person name="Rincon C."/>
            <person name="Sanders R I."/>
            <person name="Robbins C."/>
            <person name="Chaturvedi A."/>
        </authorList>
    </citation>
    <scope>NUCLEOTIDE SEQUENCE</scope>
    <source>
        <strain evidence="1">CHB12</strain>
    </source>
</reference>
<sequence length="155" mass="16786">MTEDPEFGDKYGENITYVTISPDGSIVATFNPYDPSILITRVVTNDAATSETVISEAVTCDTITTEVVTNEVATSEAATSKVITSKAVTHNKAKIQVDIKKIFDKKPSNIIGWSLAVSDIVDDKNNIGLVAISCITDKDMNPKGAKAWIQRVMME</sequence>
<proteinExistence type="predicted"/>
<evidence type="ECO:0000313" key="1">
    <source>
        <dbReference type="EMBL" id="CAB5346803.1"/>
    </source>
</evidence>
<dbReference type="EMBL" id="CAGKOT010000006">
    <property type="protein sequence ID" value="CAB5346803.1"/>
    <property type="molecule type" value="Genomic_DNA"/>
</dbReference>
<comment type="caution">
    <text evidence="1">The sequence shown here is derived from an EMBL/GenBank/DDBJ whole genome shotgun (WGS) entry which is preliminary data.</text>
</comment>
<accession>A0A915YVT4</accession>
<evidence type="ECO:0000313" key="2">
    <source>
        <dbReference type="Proteomes" id="UP000684084"/>
    </source>
</evidence>
<dbReference type="AlphaFoldDB" id="A0A915YVT4"/>
<protein>
    <submittedName>
        <fullName evidence="1">Uncharacterized protein</fullName>
    </submittedName>
</protein>
<organism evidence="1 2">
    <name type="scientific">Rhizophagus irregularis</name>
    <dbReference type="NCBI Taxonomy" id="588596"/>
    <lineage>
        <taxon>Eukaryota</taxon>
        <taxon>Fungi</taxon>
        <taxon>Fungi incertae sedis</taxon>
        <taxon>Mucoromycota</taxon>
        <taxon>Glomeromycotina</taxon>
        <taxon>Glomeromycetes</taxon>
        <taxon>Glomerales</taxon>
        <taxon>Glomeraceae</taxon>
        <taxon>Rhizophagus</taxon>
    </lineage>
</organism>
<gene>
    <name evidence="1" type="ORF">CHRIB12_LOCUS4285</name>
</gene>
<dbReference type="VEuPathDB" id="FungiDB:RhiirFUN_021465"/>
<dbReference type="OrthoDB" id="2374925at2759"/>
<name>A0A915YVT4_9GLOM</name>
<dbReference type="Proteomes" id="UP000684084">
    <property type="component" value="Unassembled WGS sequence"/>
</dbReference>